<gene>
    <name evidence="1" type="ORF">EDB95_2318</name>
</gene>
<proteinExistence type="predicted"/>
<dbReference type="AlphaFoldDB" id="A0A4R8DUZ4"/>
<dbReference type="OrthoDB" id="654620at2"/>
<dbReference type="RefSeq" id="WP_133993686.1">
    <property type="nucleotide sequence ID" value="NZ_SODV01000001.1"/>
</dbReference>
<protein>
    <submittedName>
        <fullName evidence="1">Uncharacterized protein</fullName>
    </submittedName>
</protein>
<evidence type="ECO:0000313" key="2">
    <source>
        <dbReference type="Proteomes" id="UP000294498"/>
    </source>
</evidence>
<name>A0A4R8DUZ4_9BACT</name>
<dbReference type="EMBL" id="SODV01000001">
    <property type="protein sequence ID" value="TDX01285.1"/>
    <property type="molecule type" value="Genomic_DNA"/>
</dbReference>
<evidence type="ECO:0000313" key="1">
    <source>
        <dbReference type="EMBL" id="TDX01285.1"/>
    </source>
</evidence>
<keyword evidence="2" id="KW-1185">Reference proteome</keyword>
<dbReference type="Proteomes" id="UP000294498">
    <property type="component" value="Unassembled WGS sequence"/>
</dbReference>
<sequence length="239" mass="26863">MSTSAYTSLVVVDFTHEYWGTQPFRALRATPLQTEAGLLFRDRPGGFALYFDTNFSGRTRSRADVLQEGITLTFRLDMTDPYFYNYTDLPLNTYCFWNETGAQDLHQEASGETRPFFGLLELTIDKDLQANYTARFAAKATLWRYILVGEPLVRLENPSVVDTQTKETFDGPSTVTLRDNRSAVAFTSRNPIALADPMARRFQLLEQGRVVMGLLPGPDVRFISSAIAGATIASEILLY</sequence>
<reference evidence="1 2" key="1">
    <citation type="submission" date="2019-03" db="EMBL/GenBank/DDBJ databases">
        <title>Genomic Encyclopedia of Type Strains, Phase IV (KMG-IV): sequencing the most valuable type-strain genomes for metagenomic binning, comparative biology and taxonomic classification.</title>
        <authorList>
            <person name="Goeker M."/>
        </authorList>
    </citation>
    <scope>NUCLEOTIDE SEQUENCE [LARGE SCALE GENOMIC DNA]</scope>
    <source>
        <strain evidence="1 2">DSM 100059</strain>
    </source>
</reference>
<accession>A0A4R8DUZ4</accession>
<comment type="caution">
    <text evidence="1">The sequence shown here is derived from an EMBL/GenBank/DDBJ whole genome shotgun (WGS) entry which is preliminary data.</text>
</comment>
<organism evidence="1 2">
    <name type="scientific">Dinghuibacter silviterrae</name>
    <dbReference type="NCBI Taxonomy" id="1539049"/>
    <lineage>
        <taxon>Bacteria</taxon>
        <taxon>Pseudomonadati</taxon>
        <taxon>Bacteroidota</taxon>
        <taxon>Chitinophagia</taxon>
        <taxon>Chitinophagales</taxon>
        <taxon>Chitinophagaceae</taxon>
        <taxon>Dinghuibacter</taxon>
    </lineage>
</organism>